<gene>
    <name evidence="1" type="ordered locus">Htur_4893</name>
</gene>
<dbReference type="AlphaFoldDB" id="D2S2P2"/>
<name>D2S2P2_HALTV</name>
<dbReference type="HOGENOM" id="CLU_2645811_0_0_2"/>
<evidence type="ECO:0000313" key="2">
    <source>
        <dbReference type="Proteomes" id="UP000001903"/>
    </source>
</evidence>
<dbReference type="KEGG" id="htu:Htur_4893"/>
<keyword evidence="1" id="KW-0614">Plasmid</keyword>
<keyword evidence="2" id="KW-1185">Reference proteome</keyword>
<proteinExistence type="predicted"/>
<organism evidence="1 2">
    <name type="scientific">Haloterrigena turkmenica (strain ATCC 51198 / DSM 5511 / JCM 9101 / NCIMB 13204 / VKM B-1734 / 4k)</name>
    <name type="common">Halococcus turkmenicus</name>
    <dbReference type="NCBI Taxonomy" id="543526"/>
    <lineage>
        <taxon>Archaea</taxon>
        <taxon>Methanobacteriati</taxon>
        <taxon>Methanobacteriota</taxon>
        <taxon>Stenosarchaea group</taxon>
        <taxon>Halobacteria</taxon>
        <taxon>Halobacteriales</taxon>
        <taxon>Natrialbaceae</taxon>
        <taxon>Haloterrigena</taxon>
    </lineage>
</organism>
<protein>
    <submittedName>
        <fullName evidence="1">Uncharacterized protein</fullName>
    </submittedName>
</protein>
<evidence type="ECO:0000313" key="1">
    <source>
        <dbReference type="EMBL" id="ADB63639.1"/>
    </source>
</evidence>
<geneLocation type="plasmid" evidence="1 2">
    <name>pHTUR03</name>
</geneLocation>
<dbReference type="Proteomes" id="UP000001903">
    <property type="component" value="Plasmid pHTUR03"/>
</dbReference>
<sequence>MVELTRRQLKELSHGVGNCPRRPPCWDLLGTTETPMEIIDFGDHLSISVPHSRFEVTHHDFREGEPWVVNECDEDV</sequence>
<accession>D2S2P2</accession>
<dbReference type="EMBL" id="CP001863">
    <property type="protein sequence ID" value="ADB63639.1"/>
    <property type="molecule type" value="Genomic_DNA"/>
</dbReference>
<reference evidence="1 2" key="1">
    <citation type="journal article" date="2010" name="Stand. Genomic Sci.">
        <title>Complete genome sequence of Haloterrigena turkmenica type strain (4k).</title>
        <authorList>
            <person name="Saunders E."/>
            <person name="Tindall B.J."/>
            <person name="Fahnrich R."/>
            <person name="Lapidus A."/>
            <person name="Copeland A."/>
            <person name="Del Rio T.G."/>
            <person name="Lucas S."/>
            <person name="Chen F."/>
            <person name="Tice H."/>
            <person name="Cheng J.F."/>
            <person name="Han C."/>
            <person name="Detter J.C."/>
            <person name="Bruce D."/>
            <person name="Goodwin L."/>
            <person name="Chain P."/>
            <person name="Pitluck S."/>
            <person name="Pati A."/>
            <person name="Ivanova N."/>
            <person name="Mavromatis K."/>
            <person name="Chen A."/>
            <person name="Palaniappan K."/>
            <person name="Land M."/>
            <person name="Hauser L."/>
            <person name="Chang Y.J."/>
            <person name="Jeffries C.D."/>
            <person name="Brettin T."/>
            <person name="Rohde M."/>
            <person name="Goker M."/>
            <person name="Bristow J."/>
            <person name="Eisen J.A."/>
            <person name="Markowitz V."/>
            <person name="Hugenholtz P."/>
            <person name="Klenk H.P."/>
            <person name="Kyrpides N.C."/>
        </authorList>
    </citation>
    <scope>NUCLEOTIDE SEQUENCE [LARGE SCALE GENOMIC DNA]</scope>
    <source>
        <strain evidence="2">ATCC 51198 / DSM 5511 / JCM 9101 / NCIMB 13204 / VKM B-1734 / 4k</strain>
    </source>
</reference>